<dbReference type="Proteomes" id="UP000360750">
    <property type="component" value="Unassembled WGS sequence"/>
</dbReference>
<organism evidence="3 4">
    <name type="scientific">Gordonia paraffinivorans</name>
    <dbReference type="NCBI Taxonomy" id="175628"/>
    <lineage>
        <taxon>Bacteria</taxon>
        <taxon>Bacillati</taxon>
        <taxon>Actinomycetota</taxon>
        <taxon>Actinomycetes</taxon>
        <taxon>Mycobacteriales</taxon>
        <taxon>Gordoniaceae</taxon>
        <taxon>Gordonia</taxon>
    </lineage>
</organism>
<feature type="compositionally biased region" description="Low complexity" evidence="1">
    <location>
        <begin position="15"/>
        <end position="32"/>
    </location>
</feature>
<dbReference type="AlphaFoldDB" id="A0ABD7V6C4"/>
<evidence type="ECO:0000313" key="4">
    <source>
        <dbReference type="Proteomes" id="UP000360750"/>
    </source>
</evidence>
<feature type="transmembrane region" description="Helical" evidence="2">
    <location>
        <begin position="283"/>
        <end position="306"/>
    </location>
</feature>
<dbReference type="RefSeq" id="WP_131734919.1">
    <property type="nucleotide sequence ID" value="NZ_CAACYD010000007.1"/>
</dbReference>
<feature type="transmembrane region" description="Helical" evidence="2">
    <location>
        <begin position="167"/>
        <end position="190"/>
    </location>
</feature>
<feature type="compositionally biased region" description="Low complexity" evidence="1">
    <location>
        <begin position="46"/>
        <end position="70"/>
    </location>
</feature>
<protein>
    <submittedName>
        <fullName evidence="3">Predicted integral membrane protein</fullName>
    </submittedName>
</protein>
<comment type="caution">
    <text evidence="3">The sequence shown here is derived from an EMBL/GenBank/DDBJ whole genome shotgun (WGS) entry which is preliminary data.</text>
</comment>
<keyword evidence="2" id="KW-0472">Membrane</keyword>
<proteinExistence type="predicted"/>
<keyword evidence="2" id="KW-1133">Transmembrane helix</keyword>
<reference evidence="3 4" key="1">
    <citation type="submission" date="2019-02" db="EMBL/GenBank/DDBJ databases">
        <authorList>
            <consortium name="Pathogen Informatics"/>
        </authorList>
    </citation>
    <scope>NUCLEOTIDE SEQUENCE [LARGE SCALE GENOMIC DNA]</scope>
    <source>
        <strain evidence="3 4">3012STDY6756503</strain>
    </source>
</reference>
<gene>
    <name evidence="3" type="ORF">NCTC8139_03304</name>
</gene>
<feature type="transmembrane region" description="Helical" evidence="2">
    <location>
        <begin position="244"/>
        <end position="262"/>
    </location>
</feature>
<sequence length="333" mass="34655">MSQPPYPPVPPSDPDQPGDQSGQQPPQYGQQPDLNKPSTPPPYGQQPPQYGQQPPQYGQQPGYGQPQYGQAPPPPPPGNPQYGAPQYGGYPGGAVPPGAAGTKVDVGEAFSWAFNKFKNNVGAMILPGLVVFVLALVVGALAIWGVALFGSTETVYLSNGVTVEETTLGAGGLFLMIVLYIVLILGLLYVQASITSGAVRVANGEPVTAASFLTPIRFGAVVGTAILVALATGIGYVLCIIPGLLALFFLMFSVVATIDKGLSPIDAMKASFELTKSKVGDSIITLLVTYVINLVGALVCYVGLIVSAPVAQLFLVHCWRRLNGAPIAPADPN</sequence>
<feature type="region of interest" description="Disordered" evidence="1">
    <location>
        <begin position="1"/>
        <end position="90"/>
    </location>
</feature>
<dbReference type="EMBL" id="CAACYD010000007">
    <property type="protein sequence ID" value="VFA89736.1"/>
    <property type="molecule type" value="Genomic_DNA"/>
</dbReference>
<evidence type="ECO:0000256" key="2">
    <source>
        <dbReference type="SAM" id="Phobius"/>
    </source>
</evidence>
<accession>A0ABD7V6C4</accession>
<feature type="compositionally biased region" description="Pro residues" evidence="1">
    <location>
        <begin position="1"/>
        <end position="14"/>
    </location>
</feature>
<keyword evidence="2" id="KW-0812">Transmembrane</keyword>
<feature type="transmembrane region" description="Helical" evidence="2">
    <location>
        <begin position="124"/>
        <end position="147"/>
    </location>
</feature>
<feature type="transmembrane region" description="Helical" evidence="2">
    <location>
        <begin position="218"/>
        <end position="238"/>
    </location>
</feature>
<dbReference type="GeneID" id="60751284"/>
<evidence type="ECO:0000256" key="1">
    <source>
        <dbReference type="SAM" id="MobiDB-lite"/>
    </source>
</evidence>
<evidence type="ECO:0000313" key="3">
    <source>
        <dbReference type="EMBL" id="VFA89736.1"/>
    </source>
</evidence>
<name>A0ABD7V6C4_9ACTN</name>